<proteinExistence type="predicted"/>
<sequence length="196" mass="20339">MRRTAGRTALGAPAAGPAGGTGPGTNPAMAPGTGTGPGTGPGQAAVTDASPGAPASPSFPGPASGPEPVAVRQQLRTEFPFELPRGYVDESGTVHRDGVMRLATARDELIPLRDVRVQENPAYLSVVLLGRVITRLGTLPMVHDGIVENMFASDLAFLQDFYRQVNAEGHTRAAVECPHCSEPFEVELGGSRLGES</sequence>
<accession>A0ABW1BCU8</accession>
<feature type="compositionally biased region" description="Low complexity" evidence="1">
    <location>
        <begin position="42"/>
        <end position="56"/>
    </location>
</feature>
<dbReference type="EMBL" id="JBHSNZ010000019">
    <property type="protein sequence ID" value="MFC5810847.1"/>
    <property type="molecule type" value="Genomic_DNA"/>
</dbReference>
<evidence type="ECO:0000313" key="2">
    <source>
        <dbReference type="EMBL" id="MFC5810847.1"/>
    </source>
</evidence>
<protein>
    <recommendedName>
        <fullName evidence="4">Secreted protein</fullName>
    </recommendedName>
</protein>
<name>A0ABW1BCU8_9ACTN</name>
<evidence type="ECO:0008006" key="4">
    <source>
        <dbReference type="Google" id="ProtNLM"/>
    </source>
</evidence>
<keyword evidence="3" id="KW-1185">Reference proteome</keyword>
<evidence type="ECO:0000256" key="1">
    <source>
        <dbReference type="SAM" id="MobiDB-lite"/>
    </source>
</evidence>
<comment type="caution">
    <text evidence="2">The sequence shown here is derived from an EMBL/GenBank/DDBJ whole genome shotgun (WGS) entry which is preliminary data.</text>
</comment>
<evidence type="ECO:0000313" key="3">
    <source>
        <dbReference type="Proteomes" id="UP001596112"/>
    </source>
</evidence>
<feature type="region of interest" description="Disordered" evidence="1">
    <location>
        <begin position="1"/>
        <end position="68"/>
    </location>
</feature>
<dbReference type="Proteomes" id="UP001596112">
    <property type="component" value="Unassembled WGS sequence"/>
</dbReference>
<organism evidence="2 3">
    <name type="scientific">Streptomyces heilongjiangensis</name>
    <dbReference type="NCBI Taxonomy" id="945052"/>
    <lineage>
        <taxon>Bacteria</taxon>
        <taxon>Bacillati</taxon>
        <taxon>Actinomycetota</taxon>
        <taxon>Actinomycetes</taxon>
        <taxon>Kitasatosporales</taxon>
        <taxon>Streptomycetaceae</taxon>
        <taxon>Streptomyces</taxon>
    </lineage>
</organism>
<gene>
    <name evidence="2" type="ORF">ACFQGO_25685</name>
</gene>
<dbReference type="RefSeq" id="WP_272170617.1">
    <property type="nucleotide sequence ID" value="NZ_JAQOSL010000020.1"/>
</dbReference>
<reference evidence="3" key="1">
    <citation type="journal article" date="2019" name="Int. J. Syst. Evol. Microbiol.">
        <title>The Global Catalogue of Microorganisms (GCM) 10K type strain sequencing project: providing services to taxonomists for standard genome sequencing and annotation.</title>
        <authorList>
            <consortium name="The Broad Institute Genomics Platform"/>
            <consortium name="The Broad Institute Genome Sequencing Center for Infectious Disease"/>
            <person name="Wu L."/>
            <person name="Ma J."/>
        </authorList>
    </citation>
    <scope>NUCLEOTIDE SEQUENCE [LARGE SCALE GENOMIC DNA]</scope>
    <source>
        <strain evidence="3">JCM 9918</strain>
    </source>
</reference>
<feature type="compositionally biased region" description="Low complexity" evidence="1">
    <location>
        <begin position="1"/>
        <end position="16"/>
    </location>
</feature>